<evidence type="ECO:0000313" key="2">
    <source>
        <dbReference type="Proteomes" id="UP000596742"/>
    </source>
</evidence>
<dbReference type="AlphaFoldDB" id="A0A8B6HSR3"/>
<keyword evidence="2" id="KW-1185">Reference proteome</keyword>
<proteinExistence type="predicted"/>
<protein>
    <submittedName>
        <fullName evidence="1">Uncharacterized protein</fullName>
    </submittedName>
</protein>
<sequence length="144" mass="15902">MRPIVLTGSVIPCFHELVPSVKGMIPMVLPGSVIPCFHELVPPVKGMRPIVLPGSVITCFHELVPSVKGMSPDVMTRLRFLSYGEMTNPSIKNPLLSSFNLLLDQGGYITSTKEVILPPWLDLVLKYFPLNGLISSTNFLDCYM</sequence>
<reference evidence="1" key="1">
    <citation type="submission" date="2018-11" db="EMBL/GenBank/DDBJ databases">
        <authorList>
            <person name="Alioto T."/>
            <person name="Alioto T."/>
        </authorList>
    </citation>
    <scope>NUCLEOTIDE SEQUENCE</scope>
</reference>
<evidence type="ECO:0000313" key="1">
    <source>
        <dbReference type="EMBL" id="VDI83713.1"/>
    </source>
</evidence>
<dbReference type="Proteomes" id="UP000596742">
    <property type="component" value="Unassembled WGS sequence"/>
</dbReference>
<comment type="caution">
    <text evidence="1">The sequence shown here is derived from an EMBL/GenBank/DDBJ whole genome shotgun (WGS) entry which is preliminary data.</text>
</comment>
<gene>
    <name evidence="1" type="ORF">MGAL_10B069796</name>
</gene>
<organism evidence="1 2">
    <name type="scientific">Mytilus galloprovincialis</name>
    <name type="common">Mediterranean mussel</name>
    <dbReference type="NCBI Taxonomy" id="29158"/>
    <lineage>
        <taxon>Eukaryota</taxon>
        <taxon>Metazoa</taxon>
        <taxon>Spiralia</taxon>
        <taxon>Lophotrochozoa</taxon>
        <taxon>Mollusca</taxon>
        <taxon>Bivalvia</taxon>
        <taxon>Autobranchia</taxon>
        <taxon>Pteriomorphia</taxon>
        <taxon>Mytilida</taxon>
        <taxon>Mytiloidea</taxon>
        <taxon>Mytilidae</taxon>
        <taxon>Mytilinae</taxon>
        <taxon>Mytilus</taxon>
    </lineage>
</organism>
<dbReference type="OrthoDB" id="10435557at2759"/>
<name>A0A8B6HSR3_MYTGA</name>
<dbReference type="EMBL" id="UYJE01010498">
    <property type="protein sequence ID" value="VDI83713.1"/>
    <property type="molecule type" value="Genomic_DNA"/>
</dbReference>
<accession>A0A8B6HSR3</accession>